<evidence type="ECO:0000313" key="3">
    <source>
        <dbReference type="EMBL" id="KAK8885245.1"/>
    </source>
</evidence>
<dbReference type="SMART" id="SM00175">
    <property type="entry name" value="RAB"/>
    <property type="match status" value="1"/>
</dbReference>
<reference evidence="3 4" key="1">
    <citation type="submission" date="2024-04" db="EMBL/GenBank/DDBJ databases">
        <title>Tritrichomonas musculus Genome.</title>
        <authorList>
            <person name="Alves-Ferreira E."/>
            <person name="Grigg M."/>
            <person name="Lorenzi H."/>
            <person name="Galac M."/>
        </authorList>
    </citation>
    <scope>NUCLEOTIDE SEQUENCE [LARGE SCALE GENOMIC DNA]</scope>
    <source>
        <strain evidence="3 4">EAF2021</strain>
    </source>
</reference>
<dbReference type="EMBL" id="JAPFFF010000007">
    <property type="protein sequence ID" value="KAK8885245.1"/>
    <property type="molecule type" value="Genomic_DNA"/>
</dbReference>
<dbReference type="InterPro" id="IPR001806">
    <property type="entry name" value="Small_GTPase"/>
</dbReference>
<dbReference type="CDD" id="cd01860">
    <property type="entry name" value="Rab5_related"/>
    <property type="match status" value="1"/>
</dbReference>
<keyword evidence="1" id="KW-0547">Nucleotide-binding</keyword>
<dbReference type="SMART" id="SM00173">
    <property type="entry name" value="RAS"/>
    <property type="match status" value="1"/>
</dbReference>
<dbReference type="SMART" id="SM00174">
    <property type="entry name" value="RHO"/>
    <property type="match status" value="1"/>
</dbReference>
<comment type="caution">
    <text evidence="3">The sequence shown here is derived from an EMBL/GenBank/DDBJ whole genome shotgun (WGS) entry which is preliminary data.</text>
</comment>
<evidence type="ECO:0000256" key="2">
    <source>
        <dbReference type="SAM" id="MobiDB-lite"/>
    </source>
</evidence>
<dbReference type="PANTHER" id="PTHR47978">
    <property type="match status" value="1"/>
</dbReference>
<evidence type="ECO:0000256" key="1">
    <source>
        <dbReference type="ARBA" id="ARBA00022741"/>
    </source>
</evidence>
<dbReference type="PRINTS" id="PR00449">
    <property type="entry name" value="RASTRNSFRMNG"/>
</dbReference>
<gene>
    <name evidence="3" type="ORF">M9Y10_040690</name>
</gene>
<proteinExistence type="predicted"/>
<dbReference type="PROSITE" id="PS51420">
    <property type="entry name" value="RHO"/>
    <property type="match status" value="1"/>
</dbReference>
<dbReference type="Pfam" id="PF00071">
    <property type="entry name" value="Ras"/>
    <property type="match status" value="1"/>
</dbReference>
<name>A0ABR2K5A0_9EUKA</name>
<dbReference type="PROSITE" id="PS51421">
    <property type="entry name" value="RAS"/>
    <property type="match status" value="1"/>
</dbReference>
<organism evidence="3 4">
    <name type="scientific">Tritrichomonas musculus</name>
    <dbReference type="NCBI Taxonomy" id="1915356"/>
    <lineage>
        <taxon>Eukaryota</taxon>
        <taxon>Metamonada</taxon>
        <taxon>Parabasalia</taxon>
        <taxon>Tritrichomonadida</taxon>
        <taxon>Tritrichomonadidae</taxon>
        <taxon>Tritrichomonas</taxon>
    </lineage>
</organism>
<protein>
    <submittedName>
        <fullName evidence="3">Uncharacterized protein</fullName>
    </submittedName>
</protein>
<dbReference type="SMART" id="SM00176">
    <property type="entry name" value="RAN"/>
    <property type="match status" value="1"/>
</dbReference>
<sequence length="206" mass="23048">MRQSTGASKIRSEKIVLIGEASTGKTSLVNRFIHDKFSSNSEATIGAIFINKTITVDDQEIRLEIWDTGGSEKYRSLAPMYFRDARAAIIVFDITNKNSFTSSIDWIEEFREKSQPSSIIVAAANKMDLEEKRQVSKEEATDFSFQNGLEFIKDTSALTGQGVRELFEDLARQLLLLEPQSTPDDMDMVADIAVPPPPQEKQSCNC</sequence>
<dbReference type="Gene3D" id="3.40.50.300">
    <property type="entry name" value="P-loop containing nucleotide triphosphate hydrolases"/>
    <property type="match status" value="1"/>
</dbReference>
<dbReference type="NCBIfam" id="TIGR00231">
    <property type="entry name" value="small_GTP"/>
    <property type="match status" value="1"/>
</dbReference>
<dbReference type="PROSITE" id="PS51419">
    <property type="entry name" value="RAB"/>
    <property type="match status" value="1"/>
</dbReference>
<feature type="region of interest" description="Disordered" evidence="2">
    <location>
        <begin position="186"/>
        <end position="206"/>
    </location>
</feature>
<keyword evidence="4" id="KW-1185">Reference proteome</keyword>
<dbReference type="SMART" id="SM00177">
    <property type="entry name" value="ARF"/>
    <property type="match status" value="1"/>
</dbReference>
<dbReference type="InterPro" id="IPR005225">
    <property type="entry name" value="Small_GTP-bd"/>
</dbReference>
<dbReference type="SUPFAM" id="SSF52540">
    <property type="entry name" value="P-loop containing nucleoside triphosphate hydrolases"/>
    <property type="match status" value="1"/>
</dbReference>
<accession>A0ABR2K5A0</accession>
<dbReference type="InterPro" id="IPR027417">
    <property type="entry name" value="P-loop_NTPase"/>
</dbReference>
<evidence type="ECO:0000313" key="4">
    <source>
        <dbReference type="Proteomes" id="UP001470230"/>
    </source>
</evidence>
<dbReference type="Proteomes" id="UP001470230">
    <property type="component" value="Unassembled WGS sequence"/>
</dbReference>